<dbReference type="InterPro" id="IPR011234">
    <property type="entry name" value="Fumarylacetoacetase-like_C"/>
</dbReference>
<dbReference type="FunFam" id="3.90.850.10:FF:000004">
    <property type="entry name" value="Fumarylacetoacetase"/>
    <property type="match status" value="1"/>
</dbReference>
<dbReference type="GO" id="GO:0006559">
    <property type="term" value="P:L-phenylalanine catabolic process"/>
    <property type="evidence" value="ECO:0007669"/>
    <property type="project" value="UniProtKB-UniPathway"/>
</dbReference>
<evidence type="ECO:0000259" key="15">
    <source>
        <dbReference type="Pfam" id="PF01557"/>
    </source>
</evidence>
<dbReference type="InterPro" id="IPR005959">
    <property type="entry name" value="Fumarylacetoacetase"/>
</dbReference>
<dbReference type="UniPathway" id="UPA00139">
    <property type="reaction ID" value="UER00341"/>
</dbReference>
<dbReference type="GO" id="GO:0046872">
    <property type="term" value="F:metal ion binding"/>
    <property type="evidence" value="ECO:0007669"/>
    <property type="project" value="UniProtKB-KW"/>
</dbReference>
<feature type="binding site" evidence="14">
    <location>
        <position position="161"/>
    </location>
    <ligand>
        <name>Ca(2+)</name>
        <dbReference type="ChEBI" id="CHEBI:29108"/>
    </ligand>
</feature>
<evidence type="ECO:0000256" key="12">
    <source>
        <dbReference type="PIRSR" id="PIRSR605959-1"/>
    </source>
</evidence>
<keyword evidence="18" id="KW-1185">Reference proteome</keyword>
<dbReference type="Proteomes" id="UP000235347">
    <property type="component" value="Unassembled WGS sequence"/>
</dbReference>
<comment type="cofactor">
    <cofactor evidence="1 14">
        <name>Ca(2+)</name>
        <dbReference type="ChEBI" id="CHEBI:29108"/>
    </cofactor>
</comment>
<dbReference type="InterPro" id="IPR015377">
    <property type="entry name" value="Fumarylacetoacetase_N"/>
</dbReference>
<evidence type="ECO:0000256" key="14">
    <source>
        <dbReference type="PIRSR" id="PIRSR605959-3"/>
    </source>
</evidence>
<dbReference type="SUPFAM" id="SSF63433">
    <property type="entry name" value="Fumarylacetoacetate hydrolase, FAH, N-terminal domain"/>
    <property type="match status" value="1"/>
</dbReference>
<keyword evidence="10" id="KW-0828">Tyrosine catabolism</keyword>
<feature type="binding site" evidence="14">
    <location>
        <position position="292"/>
    </location>
    <ligand>
        <name>Mg(2+)</name>
        <dbReference type="ChEBI" id="CHEBI:18420"/>
    </ligand>
</feature>
<keyword evidence="7" id="KW-0378">Hydrolase</keyword>
<feature type="domain" description="Fumarylacetoacetase N-terminal" evidence="16">
    <location>
        <begin position="50"/>
        <end position="153"/>
    </location>
</feature>
<comment type="caution">
    <text evidence="17">The sequence shown here is derived from an EMBL/GenBank/DDBJ whole genome shotgun (WGS) entry which is preliminary data.</text>
</comment>
<protein>
    <recommendedName>
        <fullName evidence="5">fumarylacetoacetase</fullName>
        <ecNumber evidence="5">3.7.1.2</ecNumber>
    </recommendedName>
</protein>
<dbReference type="Gene3D" id="3.90.850.10">
    <property type="entry name" value="Fumarylacetoacetase-like, C-terminal domain"/>
    <property type="match status" value="1"/>
</dbReference>
<evidence type="ECO:0000256" key="8">
    <source>
        <dbReference type="ARBA" id="ARBA00022837"/>
    </source>
</evidence>
<dbReference type="InterPro" id="IPR036462">
    <property type="entry name" value="Fumarylacetoacetase_N_sf"/>
</dbReference>
<comment type="cofactor">
    <cofactor evidence="2 14">
        <name>Mg(2+)</name>
        <dbReference type="ChEBI" id="CHEBI:18420"/>
    </cofactor>
</comment>
<evidence type="ECO:0000256" key="11">
    <source>
        <dbReference type="ARBA" id="ARBA00023232"/>
    </source>
</evidence>
<feature type="active site" description="Proton acceptor" evidence="12">
    <location>
        <position position="168"/>
    </location>
</feature>
<feature type="binding site" evidence="14">
    <location>
        <position position="234"/>
    </location>
    <ligand>
        <name>Ca(2+)</name>
        <dbReference type="ChEBI" id="CHEBI:29108"/>
    </ligand>
</feature>
<feature type="binding site" evidence="14">
    <location>
        <position position="268"/>
    </location>
    <ligand>
        <name>Ca(2+)</name>
        <dbReference type="ChEBI" id="CHEBI:29108"/>
    </ligand>
</feature>
<sequence length="464" mass="49879">MLAGSRETFQRGAAMSRVSDLSSGLAATRDPAKRSWLASANDPACDFSIQNLPFGIFSDTRNRSARAGVAIGDAIVDLAALQAAGLLTLDAGQLDVFAQPSLNAFIALGRDAWRSVRVQVSQLLDAGCATLRDDAARARQVLVPMRDATMHLPVDIPGYTDFYSSKEHATNVGSMFRDPKNALLPNWSEMPIGYNGRASSVVVSGTPVRRPMGQLKLADQERPIYGACRKLDIELETGFIVGRGNALGEPIACGEAEDHIFGMVLLNDWSARDIQQWEYVPLGPFNAKTFATTISPWIVTLDALEPFRVAQPEQRPEPLPYLRHAGAHAFDISLEVRLRPEGSDAATTISRTNFKYMYWTMAQQLAHHTVSGCNTRVGDLMGSGTISGPTPDSFGSLLELTWNGARPLALEGGGTRTFIVDGDELTLAGWCQGEGYRVGFGTCVGAITPALGVSESESGSSKAI</sequence>
<dbReference type="Gene3D" id="2.30.30.230">
    <property type="entry name" value="Fumarylacetoacetase, N-terminal domain"/>
    <property type="match status" value="1"/>
</dbReference>
<comment type="pathway">
    <text evidence="3">Amino-acid degradation; L-phenylalanine degradation; acetoacetate and fumarate from L-phenylalanine: step 6/6.</text>
</comment>
<evidence type="ECO:0000256" key="6">
    <source>
        <dbReference type="ARBA" id="ARBA00022723"/>
    </source>
</evidence>
<dbReference type="GO" id="GO:0004334">
    <property type="term" value="F:fumarylacetoacetase activity"/>
    <property type="evidence" value="ECO:0007669"/>
    <property type="project" value="UniProtKB-EC"/>
</dbReference>
<dbReference type="PANTHER" id="PTHR43069:SF2">
    <property type="entry name" value="FUMARYLACETOACETASE"/>
    <property type="match status" value="1"/>
</dbReference>
<dbReference type="NCBIfam" id="TIGR01266">
    <property type="entry name" value="fum_ac_acetase"/>
    <property type="match status" value="1"/>
</dbReference>
<evidence type="ECO:0000259" key="16">
    <source>
        <dbReference type="Pfam" id="PF09298"/>
    </source>
</evidence>
<keyword evidence="9 14" id="KW-0460">Magnesium</keyword>
<feature type="binding site" evidence="14">
    <location>
        <position position="288"/>
    </location>
    <ligand>
        <name>Mg(2+)</name>
        <dbReference type="ChEBI" id="CHEBI:18420"/>
    </ligand>
</feature>
<feature type="domain" description="Fumarylacetoacetase-like C-terminal" evidence="15">
    <location>
        <begin position="159"/>
        <end position="429"/>
    </location>
</feature>
<evidence type="ECO:0000256" key="10">
    <source>
        <dbReference type="ARBA" id="ARBA00022878"/>
    </source>
</evidence>
<dbReference type="GO" id="GO:1902000">
    <property type="term" value="P:homogentisate catabolic process"/>
    <property type="evidence" value="ECO:0007669"/>
    <property type="project" value="TreeGrafter"/>
</dbReference>
<dbReference type="Pfam" id="PF09298">
    <property type="entry name" value="FAA_hydrolase_N"/>
    <property type="match status" value="1"/>
</dbReference>
<organism evidence="17 18">
    <name type="scientific">Trinickia soli</name>
    <dbReference type="NCBI Taxonomy" id="380675"/>
    <lineage>
        <taxon>Bacteria</taxon>
        <taxon>Pseudomonadati</taxon>
        <taxon>Pseudomonadota</taxon>
        <taxon>Betaproteobacteria</taxon>
        <taxon>Burkholderiales</taxon>
        <taxon>Burkholderiaceae</taxon>
        <taxon>Trinickia</taxon>
    </lineage>
</organism>
<dbReference type="GO" id="GO:0006572">
    <property type="term" value="P:L-tyrosine catabolic process"/>
    <property type="evidence" value="ECO:0007669"/>
    <property type="project" value="UniProtKB-KW"/>
</dbReference>
<evidence type="ECO:0000313" key="18">
    <source>
        <dbReference type="Proteomes" id="UP000235347"/>
    </source>
</evidence>
<dbReference type="Pfam" id="PF01557">
    <property type="entry name" value="FAA_hydrolase"/>
    <property type="match status" value="1"/>
</dbReference>
<keyword evidence="6 14" id="KW-0479">Metal-binding</keyword>
<evidence type="ECO:0000256" key="2">
    <source>
        <dbReference type="ARBA" id="ARBA00001946"/>
    </source>
</evidence>
<feature type="binding site" evidence="13">
    <location>
        <position position="163"/>
    </location>
    <ligand>
        <name>substrate</name>
    </ligand>
</feature>
<evidence type="ECO:0000256" key="13">
    <source>
        <dbReference type="PIRSR" id="PIRSR605959-2"/>
    </source>
</evidence>
<feature type="binding site" evidence="13">
    <location>
        <position position="275"/>
    </location>
    <ligand>
        <name>substrate</name>
    </ligand>
</feature>
<proteinExistence type="inferred from homology"/>
<dbReference type="AlphaFoldDB" id="A0A2N7WCZ3"/>
<dbReference type="PANTHER" id="PTHR43069">
    <property type="entry name" value="FUMARYLACETOACETASE"/>
    <property type="match status" value="1"/>
</dbReference>
<keyword evidence="8 14" id="KW-0106">Calcium</keyword>
<accession>A0A2N7WCZ3</accession>
<keyword evidence="11" id="KW-0585">Phenylalanine catabolism</keyword>
<evidence type="ECO:0000256" key="1">
    <source>
        <dbReference type="ARBA" id="ARBA00001913"/>
    </source>
</evidence>
<dbReference type="EC" id="3.7.1.2" evidence="5"/>
<dbReference type="SUPFAM" id="SSF56529">
    <property type="entry name" value="FAH"/>
    <property type="match status" value="1"/>
</dbReference>
<evidence type="ECO:0000256" key="5">
    <source>
        <dbReference type="ARBA" id="ARBA00012094"/>
    </source>
</evidence>
<name>A0A2N7WCZ3_9BURK</name>
<feature type="binding site" evidence="14">
    <location>
        <position position="236"/>
    </location>
    <ligand>
        <name>Ca(2+)</name>
        <dbReference type="ChEBI" id="CHEBI:29108"/>
    </ligand>
</feature>
<dbReference type="InterPro" id="IPR036663">
    <property type="entry name" value="Fumarylacetoacetase_C_sf"/>
</dbReference>
<gene>
    <name evidence="17" type="primary">fahA</name>
    <name evidence="17" type="ORF">C0Z19_05745</name>
</gene>
<feature type="binding site" evidence="14">
    <location>
        <position position="268"/>
    </location>
    <ligand>
        <name>Mg(2+)</name>
        <dbReference type="ChEBI" id="CHEBI:18420"/>
    </ligand>
</feature>
<evidence type="ECO:0000256" key="9">
    <source>
        <dbReference type="ARBA" id="ARBA00022842"/>
    </source>
</evidence>
<evidence type="ECO:0000256" key="3">
    <source>
        <dbReference type="ARBA" id="ARBA00004782"/>
    </source>
</evidence>
<reference evidence="17 18" key="1">
    <citation type="submission" date="2018-01" db="EMBL/GenBank/DDBJ databases">
        <title>Whole genome analyses suggest that Burkholderia sensu lato contains two further novel genera in the rhizoxinica-symbiotica group Mycetohabitans gen. nov., and Trinickia gen. nov.: implications for the evolution of diazotrophy and nodulation in the Burkholderiaceae.</title>
        <authorList>
            <person name="Estrada-de los Santos P."/>
            <person name="Palmer M."/>
            <person name="Chavez-Ramirez B."/>
            <person name="Beukes C."/>
            <person name="Steenkamp E.T."/>
            <person name="Hirsch A.M."/>
            <person name="Manyaka P."/>
            <person name="Maluk M."/>
            <person name="Lafos M."/>
            <person name="Crook M."/>
            <person name="Gross E."/>
            <person name="Simon M.F."/>
            <person name="Bueno dos Reis Junior F."/>
            <person name="Poole P.S."/>
            <person name="Venter S.N."/>
            <person name="James E.K."/>
        </authorList>
    </citation>
    <scope>NUCLEOTIDE SEQUENCE [LARGE SCALE GENOMIC DNA]</scope>
    <source>
        <strain evidence="17 18">GP25-8</strain>
    </source>
</reference>
<evidence type="ECO:0000256" key="4">
    <source>
        <dbReference type="ARBA" id="ARBA00010211"/>
    </source>
</evidence>
<feature type="binding site" evidence="13">
    <location>
        <position position="279"/>
    </location>
    <ligand>
        <name>substrate</name>
    </ligand>
</feature>
<evidence type="ECO:0000256" key="7">
    <source>
        <dbReference type="ARBA" id="ARBA00022801"/>
    </source>
</evidence>
<evidence type="ECO:0000313" key="17">
    <source>
        <dbReference type="EMBL" id="PMS27235.1"/>
    </source>
</evidence>
<feature type="binding site" evidence="13">
    <location>
        <position position="177"/>
    </location>
    <ligand>
        <name>substrate</name>
    </ligand>
</feature>
<dbReference type="EMBL" id="PNYB01000003">
    <property type="protein sequence ID" value="PMS27235.1"/>
    <property type="molecule type" value="Genomic_DNA"/>
</dbReference>
<feature type="binding site" evidence="13">
    <location>
        <position position="385"/>
    </location>
    <ligand>
        <name>substrate</name>
    </ligand>
</feature>
<comment type="similarity">
    <text evidence="4">Belongs to the FAH family.</text>
</comment>